<dbReference type="SUPFAM" id="SSF50494">
    <property type="entry name" value="Trypsin-like serine proteases"/>
    <property type="match status" value="1"/>
</dbReference>
<dbReference type="InterPro" id="IPR009003">
    <property type="entry name" value="Peptidase_S1_PA"/>
</dbReference>
<evidence type="ECO:0000256" key="1">
    <source>
        <dbReference type="ARBA" id="ARBA00023157"/>
    </source>
</evidence>
<gene>
    <name evidence="5" type="ORF">AaeL_AAEL008215</name>
</gene>
<reference evidence="5" key="3">
    <citation type="submission" date="2012-09" db="EMBL/GenBank/DDBJ databases">
        <authorList>
            <consortium name="VectorBase"/>
        </authorList>
    </citation>
    <scope>NUCLEOTIDE SEQUENCE</scope>
    <source>
        <strain evidence="5">Liverpool</strain>
    </source>
</reference>
<dbReference type="PROSITE" id="PS50240">
    <property type="entry name" value="TRYPSIN_DOM"/>
    <property type="match status" value="1"/>
</dbReference>
<comment type="similarity">
    <text evidence="2">Belongs to the peptidase S1 family. CLIP subfamily.</text>
</comment>
<reference evidence="5" key="1">
    <citation type="submission" date="2005-10" db="EMBL/GenBank/DDBJ databases">
        <authorList>
            <person name="Loftus B.J."/>
            <person name="Nene V.M."/>
            <person name="Hannick L.I."/>
            <person name="Bidwell S."/>
            <person name="Haas B."/>
            <person name="Amedeo P."/>
            <person name="Orvis J."/>
            <person name="Wortman J.R."/>
            <person name="White O.R."/>
            <person name="Salzberg S."/>
            <person name="Shumway M."/>
            <person name="Koo H."/>
            <person name="Zhao Y."/>
            <person name="Holmes M."/>
            <person name="Miller J."/>
            <person name="Schatz M."/>
            <person name="Pop M."/>
            <person name="Pai G."/>
            <person name="Utterback T."/>
            <person name="Rogers Y.-H."/>
            <person name="Kravitz S."/>
            <person name="Fraser C.M."/>
        </authorList>
    </citation>
    <scope>NUCLEOTIDE SEQUENCE</scope>
    <source>
        <strain evidence="5">Liverpool</strain>
    </source>
</reference>
<dbReference type="OrthoDB" id="5565075at2759"/>
<evidence type="ECO:0000256" key="2">
    <source>
        <dbReference type="ARBA" id="ARBA00024195"/>
    </source>
</evidence>
<dbReference type="HOGENOM" id="CLU_006842_7_6_1"/>
<dbReference type="EMBL" id="CH477491">
    <property type="protein sequence ID" value="EAT40020.1"/>
    <property type="molecule type" value="Genomic_DNA"/>
</dbReference>
<name>A0A1S4FIT9_AEDAE</name>
<evidence type="ECO:0000313" key="5">
    <source>
        <dbReference type="EMBL" id="EAT40020.1"/>
    </source>
</evidence>
<dbReference type="OMA" id="CESSMPA"/>
<dbReference type="PROSITE" id="PS00134">
    <property type="entry name" value="TRYPSIN_HIS"/>
    <property type="match status" value="1"/>
</dbReference>
<keyword evidence="1" id="KW-1015">Disulfide bond</keyword>
<protein>
    <submittedName>
        <fullName evidence="5">AAEL008215-PA</fullName>
    </submittedName>
</protein>
<evidence type="ECO:0000256" key="3">
    <source>
        <dbReference type="SAM" id="SignalP"/>
    </source>
</evidence>
<evidence type="ECO:0000313" key="6">
    <source>
        <dbReference type="Proteomes" id="UP000682892"/>
    </source>
</evidence>
<proteinExistence type="inferred from homology"/>
<dbReference type="AlphaFoldDB" id="A0A1S4FIT9"/>
<dbReference type="InterPro" id="IPR001254">
    <property type="entry name" value="Trypsin_dom"/>
</dbReference>
<dbReference type="PANTHER" id="PTHR24252">
    <property type="entry name" value="ACROSIN-RELATED"/>
    <property type="match status" value="1"/>
</dbReference>
<reference evidence="5" key="2">
    <citation type="journal article" date="2007" name="Science">
        <title>Genome sequence of Aedes aegypti, a major arbovirus vector.</title>
        <authorList>
            <person name="Nene V."/>
            <person name="Wortman J.R."/>
            <person name="Lawson D."/>
            <person name="Haas B."/>
            <person name="Kodira C."/>
            <person name="Tu Z.J."/>
            <person name="Loftus B."/>
            <person name="Xi Z."/>
            <person name="Megy K."/>
            <person name="Grabherr M."/>
            <person name="Ren Q."/>
            <person name="Zdobnov E.M."/>
            <person name="Lobo N.F."/>
            <person name="Campbell K.S."/>
            <person name="Brown S.E."/>
            <person name="Bonaldo M.F."/>
            <person name="Zhu J."/>
            <person name="Sinkins S.P."/>
            <person name="Hogenkamp D.G."/>
            <person name="Amedeo P."/>
            <person name="Arensburger P."/>
            <person name="Atkinson P.W."/>
            <person name="Bidwell S."/>
            <person name="Biedler J."/>
            <person name="Birney E."/>
            <person name="Bruggner R.V."/>
            <person name="Costas J."/>
            <person name="Coy M.R."/>
            <person name="Crabtree J."/>
            <person name="Crawford M."/>
            <person name="Debruyn B."/>
            <person name="Decaprio D."/>
            <person name="Eiglmeier K."/>
            <person name="Eisenstadt E."/>
            <person name="El-Dorry H."/>
            <person name="Gelbart W.M."/>
            <person name="Gomes S.L."/>
            <person name="Hammond M."/>
            <person name="Hannick L.I."/>
            <person name="Hogan J.R."/>
            <person name="Holmes M.H."/>
            <person name="Jaffe D."/>
            <person name="Johnston J.S."/>
            <person name="Kennedy R.C."/>
            <person name="Koo H."/>
            <person name="Kravitz S."/>
            <person name="Kriventseva E.V."/>
            <person name="Kulp D."/>
            <person name="Labutti K."/>
            <person name="Lee E."/>
            <person name="Li S."/>
            <person name="Lovin D.D."/>
            <person name="Mao C."/>
            <person name="Mauceli E."/>
            <person name="Menck C.F."/>
            <person name="Miller J.R."/>
            <person name="Montgomery P."/>
            <person name="Mori A."/>
            <person name="Nascimento A.L."/>
            <person name="Naveira H.F."/>
            <person name="Nusbaum C."/>
            <person name="O'leary S."/>
            <person name="Orvis J."/>
            <person name="Pertea M."/>
            <person name="Quesneville H."/>
            <person name="Reidenbach K.R."/>
            <person name="Rogers Y.H."/>
            <person name="Roth C.W."/>
            <person name="Schneider J.R."/>
            <person name="Schatz M."/>
            <person name="Shumway M."/>
            <person name="Stanke M."/>
            <person name="Stinson E.O."/>
            <person name="Tubio J.M."/>
            <person name="Vanzee J.P."/>
            <person name="Verjovski-Almeida S."/>
            <person name="Werner D."/>
            <person name="White O."/>
            <person name="Wyder S."/>
            <person name="Zeng Q."/>
            <person name="Zhao Q."/>
            <person name="Zhao Y."/>
            <person name="Hill C.A."/>
            <person name="Raikhel A.S."/>
            <person name="Soares M.B."/>
            <person name="Knudson D.L."/>
            <person name="Lee N.H."/>
            <person name="Galagan J."/>
            <person name="Salzberg S.L."/>
            <person name="Paulsen I.T."/>
            <person name="Dimopoulos G."/>
            <person name="Collins F.H."/>
            <person name="Birren B."/>
            <person name="Fraser-Liggett C.M."/>
            <person name="Severson D.W."/>
        </authorList>
    </citation>
    <scope>NUCLEOTIDE SEQUENCE [LARGE SCALE GENOMIC DNA]</scope>
    <source>
        <strain evidence="5">Liverpool</strain>
    </source>
</reference>
<dbReference type="PRINTS" id="PR00722">
    <property type="entry name" value="CHYMOTRYPSIN"/>
</dbReference>
<dbReference type="FunFam" id="2.40.10.10:FF:000068">
    <property type="entry name" value="transmembrane protease serine 2"/>
    <property type="match status" value="1"/>
</dbReference>
<sequence>MWPSTLISTLLITFASANPSPNRRIMNGNEATPGQFPYMVSLQMEFDGNVQRCAGSLISHRYVLTAAHCLYLLTSGTAIIGALNLAEDEDHRVTMDLTPENFILHEDFFPVSMRNDLGLVRLPQEVAFSGYIQPIKLPRWSDGDFAGYMGTFAGWGVTQEPATEFSDVLMYINNRIYTNEECQERFWMPMLIEEQNVCMSGEEGRSACIGDSGGPATVQVGADVVQIGVFSFGPASHCLDAIPIVCARVSHFLDWIQANSDVIIEA</sequence>
<dbReference type="SMART" id="SM00020">
    <property type="entry name" value="Tryp_SPc"/>
    <property type="match status" value="1"/>
</dbReference>
<dbReference type="InterPro" id="IPR043504">
    <property type="entry name" value="Peptidase_S1_PA_chymotrypsin"/>
</dbReference>
<feature type="domain" description="Peptidase S1" evidence="4">
    <location>
        <begin position="25"/>
        <end position="261"/>
    </location>
</feature>
<dbReference type="Gene3D" id="2.40.10.10">
    <property type="entry name" value="Trypsin-like serine proteases"/>
    <property type="match status" value="1"/>
</dbReference>
<dbReference type="Proteomes" id="UP000682892">
    <property type="component" value="Unassembled WGS sequence"/>
</dbReference>
<dbReference type="CDD" id="cd00190">
    <property type="entry name" value="Tryp_SPc"/>
    <property type="match status" value="1"/>
</dbReference>
<dbReference type="GO" id="GO:0004252">
    <property type="term" value="F:serine-type endopeptidase activity"/>
    <property type="evidence" value="ECO:0007669"/>
    <property type="project" value="InterPro"/>
</dbReference>
<evidence type="ECO:0000259" key="4">
    <source>
        <dbReference type="PROSITE" id="PS50240"/>
    </source>
</evidence>
<dbReference type="Pfam" id="PF00089">
    <property type="entry name" value="Trypsin"/>
    <property type="match status" value="1"/>
</dbReference>
<organism evidence="5 6">
    <name type="scientific">Aedes aegypti</name>
    <name type="common">Yellowfever mosquito</name>
    <name type="synonym">Culex aegypti</name>
    <dbReference type="NCBI Taxonomy" id="7159"/>
    <lineage>
        <taxon>Eukaryota</taxon>
        <taxon>Metazoa</taxon>
        <taxon>Ecdysozoa</taxon>
        <taxon>Arthropoda</taxon>
        <taxon>Hexapoda</taxon>
        <taxon>Insecta</taxon>
        <taxon>Pterygota</taxon>
        <taxon>Neoptera</taxon>
        <taxon>Endopterygota</taxon>
        <taxon>Diptera</taxon>
        <taxon>Nematocera</taxon>
        <taxon>Culicoidea</taxon>
        <taxon>Culicidae</taxon>
        <taxon>Culicinae</taxon>
        <taxon>Aedini</taxon>
        <taxon>Aedes</taxon>
        <taxon>Stegomyia</taxon>
    </lineage>
</organism>
<feature type="chain" id="PRO_5036463048" evidence="3">
    <location>
        <begin position="18"/>
        <end position="266"/>
    </location>
</feature>
<dbReference type="InterPro" id="IPR001314">
    <property type="entry name" value="Peptidase_S1A"/>
</dbReference>
<keyword evidence="3" id="KW-0732">Signal</keyword>
<feature type="signal peptide" evidence="3">
    <location>
        <begin position="1"/>
        <end position="17"/>
    </location>
</feature>
<dbReference type="PANTHER" id="PTHR24252:SF7">
    <property type="entry name" value="HYALIN"/>
    <property type="match status" value="1"/>
</dbReference>
<dbReference type="KEGG" id="aag:5570281"/>
<accession>A0A1S4FIT9</accession>
<dbReference type="GO" id="GO:0006508">
    <property type="term" value="P:proteolysis"/>
    <property type="evidence" value="ECO:0007669"/>
    <property type="project" value="InterPro"/>
</dbReference>
<dbReference type="InterPro" id="IPR018114">
    <property type="entry name" value="TRYPSIN_HIS"/>
</dbReference>